<feature type="region of interest" description="Disordered" evidence="2">
    <location>
        <begin position="1505"/>
        <end position="1524"/>
    </location>
</feature>
<feature type="compositionally biased region" description="Basic residues" evidence="2">
    <location>
        <begin position="945"/>
        <end position="962"/>
    </location>
</feature>
<dbReference type="Proteomes" id="UP000072874">
    <property type="component" value="Chromosome 6"/>
</dbReference>
<proteinExistence type="predicted"/>
<feature type="region of interest" description="Disordered" evidence="2">
    <location>
        <begin position="1240"/>
        <end position="1259"/>
    </location>
</feature>
<feature type="coiled-coil region" evidence="1">
    <location>
        <begin position="337"/>
        <end position="364"/>
    </location>
</feature>
<accession>A0A4V0KGN7</accession>
<protein>
    <submittedName>
        <fullName evidence="3">Uncharacterized protein</fullName>
    </submittedName>
</protein>
<evidence type="ECO:0000256" key="1">
    <source>
        <dbReference type="SAM" id="Coils"/>
    </source>
</evidence>
<feature type="coiled-coil region" evidence="1">
    <location>
        <begin position="810"/>
        <end position="837"/>
    </location>
</feature>
<organism evidence="3 4">
    <name type="scientific">Plasmodium yoelii</name>
    <dbReference type="NCBI Taxonomy" id="5861"/>
    <lineage>
        <taxon>Eukaryota</taxon>
        <taxon>Sar</taxon>
        <taxon>Alveolata</taxon>
        <taxon>Apicomplexa</taxon>
        <taxon>Aconoidasida</taxon>
        <taxon>Haemosporida</taxon>
        <taxon>Plasmodiidae</taxon>
        <taxon>Plasmodium</taxon>
        <taxon>Plasmodium (Vinckeia)</taxon>
    </lineage>
</organism>
<dbReference type="OrthoDB" id="378821at2759"/>
<dbReference type="VEuPathDB" id="PlasmoDB:PYYM_0606600"/>
<feature type="compositionally biased region" description="Basic and acidic residues" evidence="2">
    <location>
        <begin position="1250"/>
        <end position="1259"/>
    </location>
</feature>
<dbReference type="KEGG" id="pyo:PY17X_0607400"/>
<feature type="compositionally biased region" description="Basic and acidic residues" evidence="2">
    <location>
        <begin position="906"/>
        <end position="925"/>
    </location>
</feature>
<feature type="region of interest" description="Disordered" evidence="2">
    <location>
        <begin position="158"/>
        <end position="177"/>
    </location>
</feature>
<feature type="compositionally biased region" description="Basic and acidic residues" evidence="2">
    <location>
        <begin position="1507"/>
        <end position="1524"/>
    </location>
</feature>
<dbReference type="VEuPathDB" id="PlasmoDB:PY17X_0607400"/>
<name>A0A4V0KGN7_PLAYE</name>
<feature type="region of interest" description="Disordered" evidence="2">
    <location>
        <begin position="906"/>
        <end position="931"/>
    </location>
</feature>
<feature type="coiled-coil region" evidence="1">
    <location>
        <begin position="2076"/>
        <end position="2103"/>
    </location>
</feature>
<feature type="coiled-coil region" evidence="1">
    <location>
        <begin position="1279"/>
        <end position="1350"/>
    </location>
</feature>
<dbReference type="VEuPathDB" id="PlasmoDB:Py17XNL_000600631"/>
<reference evidence="3 4" key="1">
    <citation type="journal article" date="2014" name="BMC Biol.">
        <title>A comprehensive evaluation of rodent malaria parasite genomes and gene expression.</title>
        <authorList>
            <person name="Otto T.D."/>
            <person name="Bohme U."/>
            <person name="Jackson A.P."/>
            <person name="Hunt M."/>
            <person name="Franke-Fayard B."/>
            <person name="Hoeijmakers W.A."/>
            <person name="Religa A.A."/>
            <person name="Robertson L."/>
            <person name="Sanders M."/>
            <person name="Ogun S.A."/>
            <person name="Cunningham D."/>
            <person name="Erhart A."/>
            <person name="Billker O."/>
            <person name="Khan S.M."/>
            <person name="Stunnenberg H.G."/>
            <person name="Langhorne J."/>
            <person name="Holder A.A."/>
            <person name="Waters A.P."/>
            <person name="Newbold C.I."/>
            <person name="Pain A."/>
            <person name="Berriman M."/>
            <person name="Janse C.J."/>
        </authorList>
    </citation>
    <scope>NUCLEOTIDE SEQUENCE [LARGE SCALE GENOMIC DNA]</scope>
    <source>
        <strain evidence="3 4">17X</strain>
    </source>
</reference>
<evidence type="ECO:0000313" key="3">
    <source>
        <dbReference type="EMBL" id="VTZ75230.1"/>
    </source>
</evidence>
<evidence type="ECO:0000313" key="4">
    <source>
        <dbReference type="Proteomes" id="UP000072874"/>
    </source>
</evidence>
<dbReference type="EMBL" id="LM993660">
    <property type="protein sequence ID" value="VTZ75230.1"/>
    <property type="molecule type" value="Genomic_DNA"/>
</dbReference>
<feature type="region of interest" description="Disordered" evidence="2">
    <location>
        <begin position="944"/>
        <end position="995"/>
    </location>
</feature>
<dbReference type="VEuPathDB" id="PlasmoDB:PY01844"/>
<sequence>MPEKKKDFFIFEKWCYISKQKDKKNKQRKNRLRKWKYICRQIYSGKLCSLKFRLKKNVDLKKSIKTIRDSIYNLRIKKMSVNDSDNNILYDDKNITSEDENMNPLKNSVENRNIMLLFSKQSNGNYIKNKYYDDRISSTNSTCASSICYDEYVYKNSNKKNSDNDNNNRNVMRKPNKSFPNINKINIDFLNQIHYSRIVETHSLFTFFYTKLKRKDKEYYKNKNMMHKKNALYVNKLNKENNPELNNQYIPKNQEQIYNDIKCKPTKAPPPYKCYNKDNQNNENNYNNINGNKNNFHNNTNGNKNNFHNNIYANPNEKYSLENEGQNHDPNHLNNNVSMENANKQEHENKNNEENAEMNEERFLDEFDDFDINEEFKEKTYYTDRCMLDRKEKRVSILDKLNINLDDKKKVANNEELNHINSPSNRKKKIAKKLSLNSQMLINNPATVNVNEEEADININENNEYINNLKDNYTSDINIVKHNVMITNNTSINSKMAHLKKNNKMHPPKKCVNNNIVKEGIQMNCDRGKVNDPIVDNNMNKKKICKINYDMNKKMSHDTSSKIEYNMNRQPGHNVNNPMEYNMNNPMEYNMNNPMEYNMNNPMEYNMNNPMEYNMNNPMEYNMNNPMEYNMNNPMEYNMNNPMGYNMNNPMEYNMNNPMGYNMNNPMGYNMNNPMGYNMNNPMGYNMNNPMGQNMSNQIDLINNYTGNMNSGNFNVPMVNPLWNEHEYPMHSTIQGDISNMNNNMNNVNQIRQGNNQMVPYSQNECRNVKMNNKNLVLYNNDNIKYDEDFTLNYILQKYEDDDHFFSNNNSNYEENIDDKKTELEKYTEGMNKLVEQMYFYDNYHEELKICDKDEIPSSNTYNIIDTSLNLNVVDENDEEDKENKEIISQMKQKIINLEEKLEELKNKKNEPESNLKELNNKKQGVESQNNKIINELKKEIENIKKKRRKKKQKKKKGKEKKKQAEENKEQKDLNEDKNDKEIQEPEKDENEEVKNFNIDDIIDTDNLNNLKNEIMNNVYYYIYESYDQKDYDILENLAKKHEIKGRKICYNVNLPKYDFKNKRTSSLWFLNPAYENYVLEKKKTQQIDNLSSGPYEKLEFLFNSNDMINFNENGGENKSVMNSDIRDSEFSYETFISEKKKKLKKNKINLLKMKNSLTLQKKSENNILNKNSMNNLNKYTLEDASKQVIKKEEDPPQVEDVNQEGKYMVNDLLDTINNYVPDKSIFDIFSAPLNDVKGKEEIEPGETNENEKGNDEKKVVNNEKDVDDIFKEVEAKMNNKIMKEIEEKKRERELLDLEIENKKKKKELEELELQLMENKRKSLLASKNINEIESEMKLNKSEKGEENREEDIKIDKQPYEKEDEIVFLNKKENKVTEEAPNEQIVEENKNEKNEQIMEENKNDKNDQIVEENKNEQVGVKNNRKSSDVNIANDLLNDYVKHQKKKERKKNNWALYGRPKVNKERNRILKRLSSSKSDGGFNDYTYMAERFFEIVTGYTSDQDIAYDDNKEKDDVNNENERNEERKKKMFNIRIRMKENVYKNDAFYKLGRPKYMKNNIYHRSKSITHNTILKKNSIKNKKGKNLLLKRSKSKNTISKSCQPNTEIIEKTKIKLKEKLKENEIENNSFFNNLISKNIDNIKQINIANELIKSINMDTYLPDDNKKENFDLIHKRKLIYEDLKKTNVDLNLKDHKKLNSEKKYYLKDLNKGKEQTTRLWEYKEEVAEKVKNGEVERIMRLKEEKELEEMKRIEKEKMLEEERRIQEERKLEELKMLEEMMRIEEMKRLEEEKRVEEMKRLEEEKRIEEMKRLEEEKRVEEMKRLEEEKRVEEMKKLEEEKMIEEMKMLEEMMRIEEMKRLEEERVEEMKKLEEEKMIEEMKMLEEMMRIEEMKRLEEERIEEMKRLEEEKRIEEMKRLEEEKRIEELKMLEEMMKIEEMKRLEEEKRVEEMKRLEEENKSRMDEWKKHQNKIEQLKRYEEAKKLKELKMIQSAKGLMELNILQGAKNLENKMKIEKEDVENNNEINKIEEDSGVRENIFSNVLEKIYKNTATPLLNHIKGNKTEESEKGKANLLYIVETKVERKDDEEVKLNEIKNENDQQNGKDKKIPNISCIENYEIFDKMEKDRKRIFREKKGNNRITTNKIGNRTLLNNAYVNNSLIINNLINKSKEDKNITEGDEISNKELYRVSKKTVEDTGVNILGEEKKRMLLKIRNKNLKYNSLKEENIRDLIEMGLTHSISMDDKIDDLYETKIDEYDDIFISGTEESFLKIEDNDNNDFEEFKTHVYKESYRKGVLSDKEDVRKYLKNKYEGSSFKSDNIYNENIIMESDEIKNVIKDNYSNNNDIYGKSISVDIDLNSVLNSFKLKDELKEYEKEIINNKSYGDIDNKEDYISKNSEDFYFNFERENMEHKKKKKKNHNSSNNKYDHMRLNKLNENNSELFSDNSIKIRQFNTYDSSGSYTFNFNKKSEEDDPYINYSFEKLLSQNGSYKDGESDNYGINLRKYQSQNMSNERDDVLRNTINQLNKLKKTIKTVETGNYYNTEMDEQNISNIYTDDLKQEDDFSSYSYLSPRKVFNKSRGKYYANHYSRYYS</sequence>
<feature type="compositionally biased region" description="Basic and acidic residues" evidence="2">
    <location>
        <begin position="963"/>
        <end position="986"/>
    </location>
</feature>
<evidence type="ECO:0000256" key="2">
    <source>
        <dbReference type="SAM" id="MobiDB-lite"/>
    </source>
</evidence>
<dbReference type="GeneID" id="3806973"/>
<gene>
    <name evidence="3" type="ORF">PY17X_0607400</name>
</gene>
<feature type="coiled-coil region" evidence="1">
    <location>
        <begin position="1741"/>
        <end position="2024"/>
    </location>
</feature>
<keyword evidence="1" id="KW-0175">Coiled coil</keyword>
<dbReference type="RefSeq" id="XP_022813140.2">
    <property type="nucleotide sequence ID" value="XM_022955348.2"/>
</dbReference>